<organism evidence="1 2">
    <name type="scientific">Sphingomonas leidyi</name>
    <dbReference type="NCBI Taxonomy" id="68569"/>
    <lineage>
        <taxon>Bacteria</taxon>
        <taxon>Pseudomonadati</taxon>
        <taxon>Pseudomonadota</taxon>
        <taxon>Alphaproteobacteria</taxon>
        <taxon>Sphingomonadales</taxon>
        <taxon>Sphingomonadaceae</taxon>
        <taxon>Sphingomonas</taxon>
    </lineage>
</organism>
<evidence type="ECO:0000313" key="2">
    <source>
        <dbReference type="Proteomes" id="UP000564677"/>
    </source>
</evidence>
<keyword evidence="2" id="KW-1185">Reference proteome</keyword>
<proteinExistence type="predicted"/>
<dbReference type="Proteomes" id="UP000564677">
    <property type="component" value="Unassembled WGS sequence"/>
</dbReference>
<dbReference type="RefSeq" id="WP_167300989.1">
    <property type="nucleotide sequence ID" value="NZ_JAASQV010000004.1"/>
</dbReference>
<evidence type="ECO:0000313" key="1">
    <source>
        <dbReference type="EMBL" id="NIJ66659.1"/>
    </source>
</evidence>
<dbReference type="EMBL" id="JAASQV010000004">
    <property type="protein sequence ID" value="NIJ66659.1"/>
    <property type="molecule type" value="Genomic_DNA"/>
</dbReference>
<protein>
    <submittedName>
        <fullName evidence="1">Uncharacterized protein</fullName>
    </submittedName>
</protein>
<dbReference type="AlphaFoldDB" id="A0A7X5ZXB3"/>
<comment type="caution">
    <text evidence="1">The sequence shown here is derived from an EMBL/GenBank/DDBJ whole genome shotgun (WGS) entry which is preliminary data.</text>
</comment>
<sequence>MRIIISIMAFLSCSACSYKEYVLVHKDYSIKNEIFHGREVRVLYLYVDRAGARIVNSSQPGFIFATKKCSYERENIGEVNFASIADTANEYPKQETAKYYKSNTYMMKFLLKDNFKEWRNSGSFCLYYHASRAFGTPEVFSNILRMQ</sequence>
<accession>A0A7X5ZXB3</accession>
<name>A0A7X5ZXB3_9SPHN</name>
<gene>
    <name evidence="1" type="ORF">FHR20_003635</name>
</gene>
<reference evidence="1 2" key="1">
    <citation type="submission" date="2020-03" db="EMBL/GenBank/DDBJ databases">
        <title>Genomic Encyclopedia of Type Strains, Phase IV (KMG-IV): sequencing the most valuable type-strain genomes for metagenomic binning, comparative biology and taxonomic classification.</title>
        <authorList>
            <person name="Goeker M."/>
        </authorList>
    </citation>
    <scope>NUCLEOTIDE SEQUENCE [LARGE SCALE GENOMIC DNA]</scope>
    <source>
        <strain evidence="1 2">DSM 4733</strain>
    </source>
</reference>